<reference evidence="3 4" key="1">
    <citation type="submission" date="2020-02" db="EMBL/GenBank/DDBJ databases">
        <title>Sequencing the genomes of 1000 actinobacteria strains.</title>
        <authorList>
            <person name="Klenk H.-P."/>
        </authorList>
    </citation>
    <scope>NUCLEOTIDE SEQUENCE [LARGE SCALE GENOMIC DNA]</scope>
    <source>
        <strain evidence="3 4">DSM 19609</strain>
    </source>
</reference>
<dbReference type="Proteomes" id="UP000749311">
    <property type="component" value="Unassembled WGS sequence"/>
</dbReference>
<accession>A0ABX0SKD6</accession>
<organism evidence="3 4">
    <name type="scientific">Brooklawnia cerclae</name>
    <dbReference type="NCBI Taxonomy" id="349934"/>
    <lineage>
        <taxon>Bacteria</taxon>
        <taxon>Bacillati</taxon>
        <taxon>Actinomycetota</taxon>
        <taxon>Actinomycetes</taxon>
        <taxon>Propionibacteriales</taxon>
        <taxon>Propionibacteriaceae</taxon>
        <taxon>Brooklawnia</taxon>
    </lineage>
</organism>
<dbReference type="EMBL" id="JAAMOZ010000001">
    <property type="protein sequence ID" value="NIH57788.1"/>
    <property type="molecule type" value="Genomic_DNA"/>
</dbReference>
<dbReference type="RefSeq" id="WP_208390548.1">
    <property type="nucleotide sequence ID" value="NZ_BAAAOO010000007.1"/>
</dbReference>
<keyword evidence="2" id="KW-0812">Transmembrane</keyword>
<feature type="region of interest" description="Disordered" evidence="1">
    <location>
        <begin position="96"/>
        <end position="123"/>
    </location>
</feature>
<evidence type="ECO:0000256" key="1">
    <source>
        <dbReference type="SAM" id="MobiDB-lite"/>
    </source>
</evidence>
<feature type="transmembrane region" description="Helical" evidence="2">
    <location>
        <begin position="52"/>
        <end position="73"/>
    </location>
</feature>
<keyword evidence="2" id="KW-1133">Transmembrane helix</keyword>
<evidence type="ECO:0008006" key="5">
    <source>
        <dbReference type="Google" id="ProtNLM"/>
    </source>
</evidence>
<evidence type="ECO:0000313" key="3">
    <source>
        <dbReference type="EMBL" id="NIH57788.1"/>
    </source>
</evidence>
<keyword evidence="4" id="KW-1185">Reference proteome</keyword>
<sequence length="123" mass="13162">MMKFSKTLMMILGVVALLAFVGVMIYNVIEINQMHAVAIANRSTGFPNPRNWVLIGAALGLLAGLLLGIALILPNKTFKARYAEVRKAEQIAEARAAGFTGSSSAPTDRHVTDPKPENAPNGE</sequence>
<name>A0ABX0SKD6_9ACTN</name>
<comment type="caution">
    <text evidence="3">The sequence shown here is derived from an EMBL/GenBank/DDBJ whole genome shotgun (WGS) entry which is preliminary data.</text>
</comment>
<feature type="compositionally biased region" description="Basic and acidic residues" evidence="1">
    <location>
        <begin position="107"/>
        <end position="116"/>
    </location>
</feature>
<feature type="transmembrane region" description="Helical" evidence="2">
    <location>
        <begin position="7"/>
        <end position="29"/>
    </location>
</feature>
<keyword evidence="2" id="KW-0472">Membrane</keyword>
<protein>
    <recommendedName>
        <fullName evidence="5">Lipopolysaccharide assembly protein A domain-containing protein</fullName>
    </recommendedName>
</protein>
<evidence type="ECO:0000313" key="4">
    <source>
        <dbReference type="Proteomes" id="UP000749311"/>
    </source>
</evidence>
<gene>
    <name evidence="3" type="ORF">FB473_002433</name>
</gene>
<proteinExistence type="predicted"/>
<evidence type="ECO:0000256" key="2">
    <source>
        <dbReference type="SAM" id="Phobius"/>
    </source>
</evidence>